<dbReference type="AlphaFoldDB" id="C9MKM0"/>
<evidence type="ECO:0000313" key="1">
    <source>
        <dbReference type="EMBL" id="EEX19941.1"/>
    </source>
</evidence>
<comment type="caution">
    <text evidence="1">The sequence shown here is derived from an EMBL/GenBank/DDBJ whole genome shotgun (WGS) entry which is preliminary data.</text>
</comment>
<evidence type="ECO:0000313" key="2">
    <source>
        <dbReference type="Proteomes" id="UP000003327"/>
    </source>
</evidence>
<keyword evidence="2" id="KW-1185">Reference proteome</keyword>
<dbReference type="EMBL" id="ACVA01000005">
    <property type="protein sequence ID" value="EEX19941.1"/>
    <property type="molecule type" value="Genomic_DNA"/>
</dbReference>
<accession>C9MKM0</accession>
<dbReference type="Proteomes" id="UP000003327">
    <property type="component" value="Unassembled WGS sequence"/>
</dbReference>
<name>C9MKM0_9BACT</name>
<organism evidence="1 2">
    <name type="scientific">Prevotella veroralis F0319</name>
    <dbReference type="NCBI Taxonomy" id="649761"/>
    <lineage>
        <taxon>Bacteria</taxon>
        <taxon>Pseudomonadati</taxon>
        <taxon>Bacteroidota</taxon>
        <taxon>Bacteroidia</taxon>
        <taxon>Bacteroidales</taxon>
        <taxon>Prevotellaceae</taxon>
        <taxon>Prevotella</taxon>
    </lineage>
</organism>
<gene>
    <name evidence="1" type="ORF">HMPREF0973_00144</name>
</gene>
<proteinExistence type="predicted"/>
<reference evidence="1 2" key="1">
    <citation type="submission" date="2009-09" db="EMBL/GenBank/DDBJ databases">
        <authorList>
            <person name="Weinstock G."/>
            <person name="Sodergren E."/>
            <person name="Clifton S."/>
            <person name="Fulton L."/>
            <person name="Fulton B."/>
            <person name="Courtney L."/>
            <person name="Fronick C."/>
            <person name="Harrison M."/>
            <person name="Strong C."/>
            <person name="Farmer C."/>
            <person name="Delahaunty K."/>
            <person name="Markovic C."/>
            <person name="Hall O."/>
            <person name="Minx P."/>
            <person name="Tomlinson C."/>
            <person name="Mitreva M."/>
            <person name="Nelson J."/>
            <person name="Hou S."/>
            <person name="Wollam A."/>
            <person name="Pepin K.H."/>
            <person name="Johnson M."/>
            <person name="Bhonagiri V."/>
            <person name="Nash W.E."/>
            <person name="Warren W."/>
            <person name="Chinwalla A."/>
            <person name="Mardis E.R."/>
            <person name="Wilson R.K."/>
        </authorList>
    </citation>
    <scope>NUCLEOTIDE SEQUENCE [LARGE SCALE GENOMIC DNA]</scope>
    <source>
        <strain evidence="1 2">F0319</strain>
    </source>
</reference>
<dbReference type="RefSeq" id="WP_004381736.1">
    <property type="nucleotide sequence ID" value="NZ_GG698712.1"/>
</dbReference>
<dbReference type="HOGENOM" id="CLU_2918939_0_0_10"/>
<protein>
    <submittedName>
        <fullName evidence="1">Uncharacterized protein</fullName>
    </submittedName>
</protein>
<dbReference type="OrthoDB" id="1121419at2"/>
<dbReference type="STRING" id="649761.HMPREF0973_00144"/>
<sequence>MKPEFYLQTTYGKVRPFRVPDDYFASFPSRLIDKLLANEAVASCEELCQRMNEDHHLSANI</sequence>